<dbReference type="GO" id="GO:0005524">
    <property type="term" value="F:ATP binding"/>
    <property type="evidence" value="ECO:0007669"/>
    <property type="project" value="UniProtKB-KW"/>
</dbReference>
<comment type="caution">
    <text evidence="10">The sequence shown here is derived from an EMBL/GenBank/DDBJ whole genome shotgun (WGS) entry which is preliminary data.</text>
</comment>
<dbReference type="AlphaFoldDB" id="A0A4Q7JFT4"/>
<comment type="similarity">
    <text evidence="1">Belongs to the aminoglycoside phosphotransferase family.</text>
</comment>
<feature type="domain" description="Aminoglycoside phosphotransferase" evidence="9">
    <location>
        <begin position="20"/>
        <end position="233"/>
    </location>
</feature>
<feature type="active site" description="Proton acceptor" evidence="7">
    <location>
        <position position="169"/>
    </location>
</feature>
<dbReference type="EMBL" id="SFCC01000001">
    <property type="protein sequence ID" value="RZQ65783.1"/>
    <property type="molecule type" value="Genomic_DNA"/>
</dbReference>
<dbReference type="GO" id="GO:0046677">
    <property type="term" value="P:response to antibiotic"/>
    <property type="evidence" value="ECO:0007669"/>
    <property type="project" value="UniProtKB-KW"/>
</dbReference>
<evidence type="ECO:0000259" key="9">
    <source>
        <dbReference type="Pfam" id="PF01636"/>
    </source>
</evidence>
<keyword evidence="3" id="KW-0547">Nucleotide-binding</keyword>
<keyword evidence="11" id="KW-1185">Reference proteome</keyword>
<keyword evidence="5" id="KW-0067">ATP-binding</keyword>
<feature type="binding site" evidence="8">
    <location>
        <position position="174"/>
    </location>
    <ligand>
        <name>Mg(2+)</name>
        <dbReference type="ChEBI" id="CHEBI:18420"/>
    </ligand>
</feature>
<keyword evidence="8" id="KW-0460">Magnesium</keyword>
<sequence length="240" mass="25530">MPVPPAVTAVVGDGAEWSADHEGQSGGVWKTTGAAGTFFVKHGEDAAREHDRLRWLTGRVPVPEIAAFTGDWLVLADARAVSVATEPPADPGAAMGAILRRLHLLPVARCPFDARTPVTVGQARHNVAAGLVDADDFDDDHAGSTPGELLDRLVALCPADEDLVVSHGDFTAENVLLRPDGSALLTDVSRLGVADRHRDIALACRGLTGDQAGSFLAAYGLIDRPDPARLYWYRLLDEFL</sequence>
<dbReference type="Gene3D" id="3.30.200.20">
    <property type="entry name" value="Phosphorylase Kinase, domain 1"/>
    <property type="match status" value="1"/>
</dbReference>
<name>A0A4Q7JFT4_9PSEU</name>
<feature type="binding site" evidence="8">
    <location>
        <position position="187"/>
    </location>
    <ligand>
        <name>Mg(2+)</name>
        <dbReference type="ChEBI" id="CHEBI:18420"/>
    </ligand>
</feature>
<dbReference type="OrthoDB" id="3806873at2"/>
<evidence type="ECO:0000256" key="8">
    <source>
        <dbReference type="PIRSR" id="PIRSR000706-2"/>
    </source>
</evidence>
<keyword evidence="2 10" id="KW-0808">Transferase</keyword>
<evidence type="ECO:0000256" key="1">
    <source>
        <dbReference type="ARBA" id="ARBA00006219"/>
    </source>
</evidence>
<reference evidence="10 11" key="1">
    <citation type="submission" date="2019-02" db="EMBL/GenBank/DDBJ databases">
        <title>Draft genome sequence of Amycolatopsis sp. 8-3EHSu isolated from roots of Suaeda maritima.</title>
        <authorList>
            <person name="Duangmal K."/>
            <person name="Chantavorakit T."/>
        </authorList>
    </citation>
    <scope>NUCLEOTIDE SEQUENCE [LARGE SCALE GENOMIC DNA]</scope>
    <source>
        <strain evidence="10 11">8-3EHSu</strain>
    </source>
</reference>
<dbReference type="Pfam" id="PF01636">
    <property type="entry name" value="APH"/>
    <property type="match status" value="1"/>
</dbReference>
<evidence type="ECO:0000256" key="4">
    <source>
        <dbReference type="ARBA" id="ARBA00022777"/>
    </source>
</evidence>
<dbReference type="CDD" id="cd05150">
    <property type="entry name" value="APH"/>
    <property type="match status" value="1"/>
</dbReference>
<gene>
    <name evidence="10" type="ORF">EWH70_01480</name>
</gene>
<keyword evidence="8" id="KW-0479">Metal-binding</keyword>
<evidence type="ECO:0000313" key="10">
    <source>
        <dbReference type="EMBL" id="RZQ65783.1"/>
    </source>
</evidence>
<dbReference type="InterPro" id="IPR024165">
    <property type="entry name" value="Kan/Strep_kinase"/>
</dbReference>
<evidence type="ECO:0000256" key="5">
    <source>
        <dbReference type="ARBA" id="ARBA00022840"/>
    </source>
</evidence>
<dbReference type="Gene3D" id="3.90.1200.10">
    <property type="match status" value="1"/>
</dbReference>
<evidence type="ECO:0000256" key="3">
    <source>
        <dbReference type="ARBA" id="ARBA00022741"/>
    </source>
</evidence>
<evidence type="ECO:0000313" key="11">
    <source>
        <dbReference type="Proteomes" id="UP000292003"/>
    </source>
</evidence>
<dbReference type="InterPro" id="IPR011009">
    <property type="entry name" value="Kinase-like_dom_sf"/>
</dbReference>
<dbReference type="GO" id="GO:0016773">
    <property type="term" value="F:phosphotransferase activity, alcohol group as acceptor"/>
    <property type="evidence" value="ECO:0007669"/>
    <property type="project" value="InterPro"/>
</dbReference>
<keyword evidence="6" id="KW-0046">Antibiotic resistance</keyword>
<dbReference type="PIRSF" id="PIRSF000706">
    <property type="entry name" value="Kanamycin_kin"/>
    <property type="match status" value="1"/>
</dbReference>
<protein>
    <submittedName>
        <fullName evidence="10">Aminoglycoside 3'-phosphotransferase</fullName>
    </submittedName>
</protein>
<proteinExistence type="inferred from homology"/>
<dbReference type="GO" id="GO:0046872">
    <property type="term" value="F:metal ion binding"/>
    <property type="evidence" value="ECO:0007669"/>
    <property type="project" value="UniProtKB-KW"/>
</dbReference>
<dbReference type="GO" id="GO:0016301">
    <property type="term" value="F:kinase activity"/>
    <property type="evidence" value="ECO:0007669"/>
    <property type="project" value="UniProtKB-KW"/>
</dbReference>
<accession>A0A4Q7JFT4</accession>
<evidence type="ECO:0000256" key="6">
    <source>
        <dbReference type="ARBA" id="ARBA00023251"/>
    </source>
</evidence>
<evidence type="ECO:0000256" key="2">
    <source>
        <dbReference type="ARBA" id="ARBA00022679"/>
    </source>
</evidence>
<keyword evidence="4" id="KW-0418">Kinase</keyword>
<dbReference type="RefSeq" id="WP_130473351.1">
    <property type="nucleotide sequence ID" value="NZ_SFCC01000001.1"/>
</dbReference>
<dbReference type="SUPFAM" id="SSF56112">
    <property type="entry name" value="Protein kinase-like (PK-like)"/>
    <property type="match status" value="1"/>
</dbReference>
<dbReference type="Proteomes" id="UP000292003">
    <property type="component" value="Unassembled WGS sequence"/>
</dbReference>
<dbReference type="InterPro" id="IPR002575">
    <property type="entry name" value="Aminoglycoside_PTrfase"/>
</dbReference>
<evidence type="ECO:0000256" key="7">
    <source>
        <dbReference type="PIRSR" id="PIRSR000706-1"/>
    </source>
</evidence>
<organism evidence="10 11">
    <name type="scientific">Amycolatopsis suaedae</name>
    <dbReference type="NCBI Taxonomy" id="2510978"/>
    <lineage>
        <taxon>Bacteria</taxon>
        <taxon>Bacillati</taxon>
        <taxon>Actinomycetota</taxon>
        <taxon>Actinomycetes</taxon>
        <taxon>Pseudonocardiales</taxon>
        <taxon>Pseudonocardiaceae</taxon>
        <taxon>Amycolatopsis</taxon>
    </lineage>
</organism>